<reference evidence="3" key="1">
    <citation type="submission" date="2018-08" db="EMBL/GenBank/DDBJ databases">
        <title>Murine metabolic-syndrome-specific gut microbial biobank.</title>
        <authorList>
            <person name="Liu C."/>
        </authorList>
    </citation>
    <scope>NUCLEOTIDE SEQUENCE [LARGE SCALE GENOMIC DNA]</scope>
    <source>
        <strain evidence="3">Z82</strain>
    </source>
</reference>
<proteinExistence type="predicted"/>
<organism evidence="3">
    <name type="scientific">Muribaculaceae bacterium Z82</name>
    <dbReference type="NCBI Taxonomy" id="2304548"/>
    <lineage>
        <taxon>Bacteria</taxon>
        <taxon>Pseudomonadati</taxon>
        <taxon>Bacteroidota</taxon>
        <taxon>Bacteroidia</taxon>
        <taxon>Bacteroidales</taxon>
        <taxon>Muribaculaceae</taxon>
    </lineage>
</organism>
<feature type="transmembrane region" description="Helical" evidence="2">
    <location>
        <begin position="196"/>
        <end position="218"/>
    </location>
</feature>
<evidence type="ECO:0008006" key="4">
    <source>
        <dbReference type="Google" id="ProtNLM"/>
    </source>
</evidence>
<accession>A0A7C9NZG3</accession>
<name>A0A7C9NZG3_9BACT</name>
<keyword evidence="2" id="KW-0812">Transmembrane</keyword>
<dbReference type="EMBL" id="QWKH01000033">
    <property type="protein sequence ID" value="NBI34550.1"/>
    <property type="molecule type" value="Genomic_DNA"/>
</dbReference>
<gene>
    <name evidence="3" type="ORF">D1639_05800</name>
</gene>
<feature type="compositionally biased region" description="Basic and acidic residues" evidence="1">
    <location>
        <begin position="1"/>
        <end position="11"/>
    </location>
</feature>
<feature type="region of interest" description="Disordered" evidence="1">
    <location>
        <begin position="114"/>
        <end position="156"/>
    </location>
</feature>
<evidence type="ECO:0000256" key="1">
    <source>
        <dbReference type="SAM" id="MobiDB-lite"/>
    </source>
</evidence>
<keyword evidence="2" id="KW-1133">Transmembrane helix</keyword>
<keyword evidence="2" id="KW-0472">Membrane</keyword>
<evidence type="ECO:0000313" key="3">
    <source>
        <dbReference type="EMBL" id="NBI34550.1"/>
    </source>
</evidence>
<comment type="caution">
    <text evidence="3">The sequence shown here is derived from an EMBL/GenBank/DDBJ whole genome shotgun (WGS) entry which is preliminary data.</text>
</comment>
<dbReference type="InterPro" id="IPR018770">
    <property type="entry name" value="ChloroindolylP_hydrolase"/>
</dbReference>
<feature type="compositionally biased region" description="Low complexity" evidence="1">
    <location>
        <begin position="119"/>
        <end position="132"/>
    </location>
</feature>
<dbReference type="AlphaFoldDB" id="A0A7C9NZG3"/>
<feature type="transmembrane region" description="Helical" evidence="2">
    <location>
        <begin position="224"/>
        <end position="250"/>
    </location>
</feature>
<dbReference type="Pfam" id="PF10112">
    <property type="entry name" value="Halogen_Hydrol"/>
    <property type="match status" value="1"/>
</dbReference>
<protein>
    <recommendedName>
        <fullName evidence="4">5-bromo-4-chloroindolyl phosphate hydrolysis protein</fullName>
    </recommendedName>
</protein>
<feature type="compositionally biased region" description="Polar residues" evidence="1">
    <location>
        <begin position="39"/>
        <end position="54"/>
    </location>
</feature>
<evidence type="ECO:0000256" key="2">
    <source>
        <dbReference type="SAM" id="Phobius"/>
    </source>
</evidence>
<sequence length="514" mass="53613">MATAGNHKDDQAATGVWEPPPPSGSAWPGKPPAGAAQPSARQGTPASGPYSQAASHPYGQGSRSQRAGGYSVGPQAARPDQSVSSDEFADLCRTIGASVAKVSDAVSQAISASMSSGVKSAKNAKAKAPSNPTGARPKAPTHPNAGKSYSAPPTGSPLDAIQQLSAKAGAKAELKRRDALINARFKKSGGLQASGVFMTAVGGACTLMFSGILAGVVATADMTAGGGAVVGAILAGGFLAGSAALLIAGIRQLRLAGKLQSLRRIFGTREACSIDELASQLHQSSRKTLAQARQVLRRGLLPQGHIDDEGTTLMVTDAAYHHYRQLQASRRETTQPHGRAVITSVTDVPAKGQTASDEGAPLPSKARAFVKEGRAYLAQLRQLDSDIADVAVSAKIASIEQVVAKILDRAAESPDVVDDLGRLMDYYLPTTVKLLQAYDNLEEQPVQGENIATSRREIEQTLDVLQSAFEKLLDATFEDLSFDVSSDISVLNTILAQEGLTESPFSPSTERKPQ</sequence>
<feature type="region of interest" description="Disordered" evidence="1">
    <location>
        <begin position="1"/>
        <end position="86"/>
    </location>
</feature>